<dbReference type="Pfam" id="PF00389">
    <property type="entry name" value="2-Hacid_dh"/>
    <property type="match status" value="1"/>
</dbReference>
<dbReference type="PANTHER" id="PTHR43026:SF1">
    <property type="entry name" value="2-HYDROXYACID DEHYDROGENASE HOMOLOG 1-RELATED"/>
    <property type="match status" value="1"/>
</dbReference>
<keyword evidence="4" id="KW-1185">Reference proteome</keyword>
<dbReference type="KEGG" id="mrub:DEO27_016100"/>
<reference evidence="3" key="1">
    <citation type="submission" date="2019-08" db="EMBL/GenBank/DDBJ databases">
        <title>Comparative genome analysis confer to the adaptation heavy metal polluted environment.</title>
        <authorList>
            <person name="Li Y."/>
        </authorList>
    </citation>
    <scope>NUCLEOTIDE SEQUENCE [LARGE SCALE GENOMIC DNA]</scope>
    <source>
        <strain evidence="3">P1</strain>
    </source>
</reference>
<gene>
    <name evidence="3" type="ORF">DEO27_016100</name>
</gene>
<organism evidence="3 4">
    <name type="scientific">Mucilaginibacter rubeus</name>
    <dbReference type="NCBI Taxonomy" id="2027860"/>
    <lineage>
        <taxon>Bacteria</taxon>
        <taxon>Pseudomonadati</taxon>
        <taxon>Bacteroidota</taxon>
        <taxon>Sphingobacteriia</taxon>
        <taxon>Sphingobacteriales</taxon>
        <taxon>Sphingobacteriaceae</taxon>
        <taxon>Mucilaginibacter</taxon>
    </lineage>
</organism>
<accession>A0A5C1I2N1</accession>
<evidence type="ECO:0000313" key="3">
    <source>
        <dbReference type="EMBL" id="QEM11481.1"/>
    </source>
</evidence>
<evidence type="ECO:0000313" key="4">
    <source>
        <dbReference type="Proteomes" id="UP000251402"/>
    </source>
</evidence>
<evidence type="ECO:0000259" key="2">
    <source>
        <dbReference type="Pfam" id="PF00389"/>
    </source>
</evidence>
<sequence length="153" mass="16713">MKAIAYNIKPFEKEFLAIANHKKHEITLISNNLTTDTAIFAEGKTAAIITVDDEVSADVMEKLAIAGIKYIVTRSSETGHINKEAAGLFGIKLANIPLTSPQHIQSGDDELQEISNQTIRCLDLWQLNKCVGKACVCAKGCRAVVEDEIKETV</sequence>
<dbReference type="AlphaFoldDB" id="A0A5C1I2N1"/>
<feature type="domain" description="D-isomer specific 2-hydroxyacid dehydrogenase catalytic" evidence="2">
    <location>
        <begin position="12"/>
        <end position="102"/>
    </location>
</feature>
<dbReference type="InterPro" id="IPR058205">
    <property type="entry name" value="D-LDH-like"/>
</dbReference>
<proteinExistence type="predicted"/>
<dbReference type="Proteomes" id="UP000251402">
    <property type="component" value="Chromosome"/>
</dbReference>
<dbReference type="InterPro" id="IPR006139">
    <property type="entry name" value="D-isomer_2_OHA_DH_cat_dom"/>
</dbReference>
<keyword evidence="1" id="KW-0520">NAD</keyword>
<dbReference type="OrthoDB" id="1522997at2"/>
<name>A0A5C1I2N1_9SPHI</name>
<evidence type="ECO:0000256" key="1">
    <source>
        <dbReference type="ARBA" id="ARBA00023027"/>
    </source>
</evidence>
<dbReference type="GO" id="GO:0008720">
    <property type="term" value="F:D-lactate dehydrogenase (NAD+) activity"/>
    <property type="evidence" value="ECO:0007669"/>
    <property type="project" value="TreeGrafter"/>
</dbReference>
<dbReference type="RefSeq" id="WP_112568081.1">
    <property type="nucleotide sequence ID" value="NZ_CP043450.1"/>
</dbReference>
<dbReference type="PANTHER" id="PTHR43026">
    <property type="entry name" value="2-HYDROXYACID DEHYDROGENASE HOMOLOG 1-RELATED"/>
    <property type="match status" value="1"/>
</dbReference>
<dbReference type="SUPFAM" id="SSF52283">
    <property type="entry name" value="Formate/glycerate dehydrogenase catalytic domain-like"/>
    <property type="match status" value="1"/>
</dbReference>
<dbReference type="EMBL" id="CP043450">
    <property type="protein sequence ID" value="QEM11481.1"/>
    <property type="molecule type" value="Genomic_DNA"/>
</dbReference>
<protein>
    <submittedName>
        <fullName evidence="3">Lactate dehydrogenase</fullName>
    </submittedName>
</protein>
<dbReference type="Gene3D" id="3.40.50.720">
    <property type="entry name" value="NAD(P)-binding Rossmann-like Domain"/>
    <property type="match status" value="1"/>
</dbReference>
<dbReference type="GO" id="GO:0051287">
    <property type="term" value="F:NAD binding"/>
    <property type="evidence" value="ECO:0007669"/>
    <property type="project" value="InterPro"/>
</dbReference>